<evidence type="ECO:0000313" key="11">
    <source>
        <dbReference type="Proteomes" id="UP000315648"/>
    </source>
</evidence>
<comment type="subcellular location">
    <subcellularLocation>
        <location evidence="1">Cell membrane</location>
        <topology evidence="1">Multi-pass membrane protein</topology>
    </subcellularLocation>
    <subcellularLocation>
        <location evidence="6">Membrane</location>
        <topology evidence="6">Multi-pass membrane protein</topology>
    </subcellularLocation>
</comment>
<keyword evidence="6" id="KW-0813">Transport</keyword>
<feature type="transmembrane region" description="Helical" evidence="7">
    <location>
        <begin position="45"/>
        <end position="63"/>
    </location>
</feature>
<evidence type="ECO:0000256" key="5">
    <source>
        <dbReference type="ARBA" id="ARBA00023136"/>
    </source>
</evidence>
<dbReference type="GO" id="GO:0005886">
    <property type="term" value="C:plasma membrane"/>
    <property type="evidence" value="ECO:0007669"/>
    <property type="project" value="UniProtKB-SubCell"/>
</dbReference>
<dbReference type="RefSeq" id="WP_144230764.1">
    <property type="nucleotide sequence ID" value="NZ_CBCRVV010000006.1"/>
</dbReference>
<dbReference type="Pfam" id="PF01618">
    <property type="entry name" value="MotA_ExbB"/>
    <property type="match status" value="1"/>
</dbReference>
<evidence type="ECO:0000256" key="4">
    <source>
        <dbReference type="ARBA" id="ARBA00022989"/>
    </source>
</evidence>
<comment type="similarity">
    <text evidence="6">Belongs to the exbB/tolQ family.</text>
</comment>
<evidence type="ECO:0000256" key="1">
    <source>
        <dbReference type="ARBA" id="ARBA00004651"/>
    </source>
</evidence>
<gene>
    <name evidence="10" type="ORF">FPL22_12570</name>
</gene>
<evidence type="ECO:0000313" key="10">
    <source>
        <dbReference type="EMBL" id="TSJ76943.1"/>
    </source>
</evidence>
<accession>A0A556QJV9</accession>
<feature type="transmembrane region" description="Helical" evidence="7">
    <location>
        <begin position="190"/>
        <end position="211"/>
    </location>
</feature>
<feature type="chain" id="PRO_5022051323" evidence="8">
    <location>
        <begin position="30"/>
        <end position="271"/>
    </location>
</feature>
<dbReference type="EMBL" id="VMBG01000002">
    <property type="protein sequence ID" value="TSJ76943.1"/>
    <property type="molecule type" value="Genomic_DNA"/>
</dbReference>
<dbReference type="InterPro" id="IPR050790">
    <property type="entry name" value="ExbB/TolQ_transport"/>
</dbReference>
<evidence type="ECO:0000256" key="6">
    <source>
        <dbReference type="RuleBase" id="RU004057"/>
    </source>
</evidence>
<dbReference type="OrthoDB" id="4045at2"/>
<feature type="signal peptide" evidence="8">
    <location>
        <begin position="1"/>
        <end position="29"/>
    </location>
</feature>
<reference evidence="10 11" key="1">
    <citation type="submission" date="2019-07" db="EMBL/GenBank/DDBJ databases">
        <title>Description of 53C-WASEF.</title>
        <authorList>
            <person name="Pitt A."/>
            <person name="Hahn M.W."/>
        </authorList>
    </citation>
    <scope>NUCLEOTIDE SEQUENCE [LARGE SCALE GENOMIC DNA]</scope>
    <source>
        <strain evidence="10 11">53C-WASEF</strain>
    </source>
</reference>
<feature type="transmembrane region" description="Helical" evidence="7">
    <location>
        <begin position="143"/>
        <end position="170"/>
    </location>
</feature>
<organism evidence="10 11">
    <name type="scientific">Rariglobus hedericola</name>
    <dbReference type="NCBI Taxonomy" id="2597822"/>
    <lineage>
        <taxon>Bacteria</taxon>
        <taxon>Pseudomonadati</taxon>
        <taxon>Verrucomicrobiota</taxon>
        <taxon>Opitutia</taxon>
        <taxon>Opitutales</taxon>
        <taxon>Opitutaceae</taxon>
        <taxon>Rariglobus</taxon>
    </lineage>
</organism>
<keyword evidence="8" id="KW-0732">Signal</keyword>
<protein>
    <submittedName>
        <fullName evidence="10">MotA/TolQ/ExbB proton channel family protein</fullName>
    </submittedName>
</protein>
<dbReference type="GO" id="GO:0017038">
    <property type="term" value="P:protein import"/>
    <property type="evidence" value="ECO:0007669"/>
    <property type="project" value="TreeGrafter"/>
</dbReference>
<comment type="caution">
    <text evidence="10">The sequence shown here is derived from an EMBL/GenBank/DDBJ whole genome shotgun (WGS) entry which is preliminary data.</text>
</comment>
<sequence>MKSSLRRLTGFAALLTASPLALLAQSAAAAAPTVVKKSLLQELSAPAIIPLWICSALIVYLVIDLYMKTAHKQFVSPVAVEAFRSFFRAGDYHGAYNWARANPGILANVIYAGLKHAPSGKQAAEDAMGSAIIGENSRFQSKIAYLSVIGVIAPMIGLTGTVVGMIQAFAAMGQAGAADPSKLSGAIGHVLHATASGLAVAIPAFVFYYLIRNRVGHSIHALSDTANDLFRKFPYSHLAEVEFEGGESFAATPNWVAGGPTYVQPGHAQEA</sequence>
<dbReference type="Proteomes" id="UP000315648">
    <property type="component" value="Unassembled WGS sequence"/>
</dbReference>
<keyword evidence="2" id="KW-1003">Cell membrane</keyword>
<feature type="domain" description="MotA/TolQ/ExbB proton channel" evidence="9">
    <location>
        <begin position="105"/>
        <end position="221"/>
    </location>
</feature>
<evidence type="ECO:0000256" key="2">
    <source>
        <dbReference type="ARBA" id="ARBA00022475"/>
    </source>
</evidence>
<dbReference type="PANTHER" id="PTHR30625">
    <property type="entry name" value="PROTEIN TOLQ"/>
    <property type="match status" value="1"/>
</dbReference>
<keyword evidence="6" id="KW-0653">Protein transport</keyword>
<evidence type="ECO:0000256" key="7">
    <source>
        <dbReference type="SAM" id="Phobius"/>
    </source>
</evidence>
<dbReference type="PANTHER" id="PTHR30625:SF17">
    <property type="entry name" value="TOLQ-RELATED"/>
    <property type="match status" value="1"/>
</dbReference>
<keyword evidence="11" id="KW-1185">Reference proteome</keyword>
<evidence type="ECO:0000256" key="8">
    <source>
        <dbReference type="SAM" id="SignalP"/>
    </source>
</evidence>
<proteinExistence type="inferred from homology"/>
<dbReference type="InterPro" id="IPR002898">
    <property type="entry name" value="MotA_ExbB_proton_chnl"/>
</dbReference>
<evidence type="ECO:0000256" key="3">
    <source>
        <dbReference type="ARBA" id="ARBA00022692"/>
    </source>
</evidence>
<dbReference type="AlphaFoldDB" id="A0A556QJV9"/>
<keyword evidence="4 7" id="KW-1133">Transmembrane helix</keyword>
<keyword evidence="5 7" id="KW-0472">Membrane</keyword>
<name>A0A556QJV9_9BACT</name>
<keyword evidence="3 7" id="KW-0812">Transmembrane</keyword>
<evidence type="ECO:0000259" key="9">
    <source>
        <dbReference type="Pfam" id="PF01618"/>
    </source>
</evidence>